<evidence type="ECO:0000256" key="4">
    <source>
        <dbReference type="ARBA" id="ARBA00022840"/>
    </source>
</evidence>
<dbReference type="Pfam" id="PF19279">
    <property type="entry name" value="YegS_C"/>
    <property type="match status" value="1"/>
</dbReference>
<evidence type="ECO:0000256" key="2">
    <source>
        <dbReference type="ARBA" id="ARBA00022741"/>
    </source>
</evidence>
<accession>A0AAU7CM48</accession>
<dbReference type="InterPro" id="IPR045540">
    <property type="entry name" value="YegS/DAGK_C"/>
</dbReference>
<dbReference type="PROSITE" id="PS50146">
    <property type="entry name" value="DAGK"/>
    <property type="match status" value="1"/>
</dbReference>
<dbReference type="InterPro" id="IPR050187">
    <property type="entry name" value="Lipid_Phosphate_FormReg"/>
</dbReference>
<evidence type="ECO:0000256" key="3">
    <source>
        <dbReference type="ARBA" id="ARBA00022777"/>
    </source>
</evidence>
<dbReference type="InterPro" id="IPR017438">
    <property type="entry name" value="ATP-NAD_kinase_N"/>
</dbReference>
<dbReference type="SUPFAM" id="SSF111331">
    <property type="entry name" value="NAD kinase/diacylglycerol kinase-like"/>
    <property type="match status" value="1"/>
</dbReference>
<keyword evidence="4" id="KW-0067">ATP-binding</keyword>
<evidence type="ECO:0000313" key="6">
    <source>
        <dbReference type="EMBL" id="XBH06017.1"/>
    </source>
</evidence>
<dbReference type="Gene3D" id="2.60.200.40">
    <property type="match status" value="1"/>
</dbReference>
<evidence type="ECO:0000256" key="1">
    <source>
        <dbReference type="ARBA" id="ARBA00022679"/>
    </source>
</evidence>
<dbReference type="PANTHER" id="PTHR12358">
    <property type="entry name" value="SPHINGOSINE KINASE"/>
    <property type="match status" value="1"/>
</dbReference>
<dbReference type="AlphaFoldDB" id="A0AAU7CM48"/>
<keyword evidence="2" id="KW-0547">Nucleotide-binding</keyword>
<evidence type="ECO:0000259" key="5">
    <source>
        <dbReference type="PROSITE" id="PS50146"/>
    </source>
</evidence>
<dbReference type="GO" id="GO:0005886">
    <property type="term" value="C:plasma membrane"/>
    <property type="evidence" value="ECO:0007669"/>
    <property type="project" value="TreeGrafter"/>
</dbReference>
<dbReference type="EMBL" id="CP155447">
    <property type="protein sequence ID" value="XBH06017.1"/>
    <property type="molecule type" value="Genomic_DNA"/>
</dbReference>
<sequence>MTEGVEPGPGLGHEARSGEVRFDGDALSSVQPWVGIAANPGSGRGRGRRQVERLQVELERFGLNSRVAWSLVDRSALVAQSTADPHCRCLVAVGGDGTVAALVNECPTVPITVLPAGTENLFARHFRLDRNPARLASIIAAGSVVQLDLGLTAMRRFTLMAGIGFDADVVARHHLTRVGRAGVARPTHRGAYVESVLRSSLEYRFPPLTLSINDPGAEETLVGATAFIFNLPRYALGLPFAPSARGDDGWLDLVVFRNAGPLQSLRYLWMVLRGIHLDRDGVEHRRVRRLVVTSAESVPVQLDGDPGGCVSPEGDWTVEVLPNAIEVIVPAGG</sequence>
<organism evidence="6">
    <name type="scientific">Singulisphaera sp. Ch08</name>
    <dbReference type="NCBI Taxonomy" id="3120278"/>
    <lineage>
        <taxon>Bacteria</taxon>
        <taxon>Pseudomonadati</taxon>
        <taxon>Planctomycetota</taxon>
        <taxon>Planctomycetia</taxon>
        <taxon>Isosphaerales</taxon>
        <taxon>Isosphaeraceae</taxon>
        <taxon>Singulisphaera</taxon>
    </lineage>
</organism>
<reference evidence="6" key="1">
    <citation type="submission" date="2024-05" db="EMBL/GenBank/DDBJ databases">
        <title>Planctomycetes of the genus Singulisphaera possess chitinolytic capabilities.</title>
        <authorList>
            <person name="Ivanova A."/>
        </authorList>
    </citation>
    <scope>NUCLEOTIDE SEQUENCE</scope>
    <source>
        <strain evidence="6">Ch08T</strain>
    </source>
</reference>
<keyword evidence="1" id="KW-0808">Transferase</keyword>
<gene>
    <name evidence="6" type="ORF">V5E97_08280</name>
</gene>
<dbReference type="RefSeq" id="WP_406698868.1">
    <property type="nucleotide sequence ID" value="NZ_CP155447.1"/>
</dbReference>
<dbReference type="GO" id="GO:0016301">
    <property type="term" value="F:kinase activity"/>
    <property type="evidence" value="ECO:0007669"/>
    <property type="project" value="UniProtKB-KW"/>
</dbReference>
<proteinExistence type="predicted"/>
<dbReference type="InterPro" id="IPR016064">
    <property type="entry name" value="NAD/diacylglycerol_kinase_sf"/>
</dbReference>
<dbReference type="GO" id="GO:0005524">
    <property type="term" value="F:ATP binding"/>
    <property type="evidence" value="ECO:0007669"/>
    <property type="project" value="UniProtKB-KW"/>
</dbReference>
<dbReference type="PANTHER" id="PTHR12358:SF106">
    <property type="entry name" value="LIPID KINASE YEGS"/>
    <property type="match status" value="1"/>
</dbReference>
<dbReference type="InterPro" id="IPR001206">
    <property type="entry name" value="Diacylglycerol_kinase_cat_dom"/>
</dbReference>
<name>A0AAU7CM48_9BACT</name>
<keyword evidence="3 6" id="KW-0418">Kinase</keyword>
<dbReference type="Pfam" id="PF00781">
    <property type="entry name" value="DAGK_cat"/>
    <property type="match status" value="1"/>
</dbReference>
<dbReference type="Gene3D" id="3.40.50.10330">
    <property type="entry name" value="Probable inorganic polyphosphate/atp-NAD kinase, domain 1"/>
    <property type="match status" value="1"/>
</dbReference>
<protein>
    <submittedName>
        <fullName evidence="6">Diacylglycerol kinase family protein</fullName>
    </submittedName>
</protein>
<feature type="domain" description="DAGKc" evidence="5">
    <location>
        <begin position="29"/>
        <end position="156"/>
    </location>
</feature>